<dbReference type="InterPro" id="IPR009987">
    <property type="entry name" value="IM_PilM"/>
</dbReference>
<dbReference type="AlphaFoldDB" id="A0AB74U7F9"/>
<organism evidence="1">
    <name type="scientific">Salinicola endophyticus</name>
    <dbReference type="NCBI Taxonomy" id="1949083"/>
    <lineage>
        <taxon>Bacteria</taxon>
        <taxon>Pseudomonadati</taxon>
        <taxon>Pseudomonadota</taxon>
        <taxon>Gammaproteobacteria</taxon>
        <taxon>Oceanospirillales</taxon>
        <taxon>Halomonadaceae</taxon>
        <taxon>Salinicola</taxon>
    </lineage>
</organism>
<sequence length="154" mass="16745">MSGTIFAAIAVVVVMLTLSQSRVDDASLAMDRSDRQRYAFQLAEASALTWEWADKRGWADQAPTSTQSLPWPRGFENAPGMTFMVSSGVAYTWSSESGILSALMHQLDDRRGVGYASQGWLRSPYTTTTLAIPDDIPEGSVVVINFGPGITHGR</sequence>
<gene>
    <name evidence="1" type="primary">pilM</name>
    <name evidence="1" type="ORF">ABV408_02365</name>
</gene>
<dbReference type="Gene3D" id="3.30.450.360">
    <property type="match status" value="1"/>
</dbReference>
<accession>A0AB74U7F9</accession>
<name>A0AB74U7F9_9GAMM</name>
<evidence type="ECO:0000313" key="1">
    <source>
        <dbReference type="EMBL" id="XCJ80032.1"/>
    </source>
</evidence>
<protein>
    <submittedName>
        <fullName evidence="1">Type IV pilus biogenesis protein PilM</fullName>
    </submittedName>
</protein>
<proteinExistence type="predicted"/>
<dbReference type="Pfam" id="PF07419">
    <property type="entry name" value="PilM"/>
    <property type="match status" value="1"/>
</dbReference>
<reference evidence="1" key="1">
    <citation type="submission" date="2024-06" db="EMBL/GenBank/DDBJ databases">
        <title>Complete genome of Salinicola endophyticus HNIBRBA4755.</title>
        <authorList>
            <person name="Shin S.Y."/>
            <person name="Kang H."/>
            <person name="Song J."/>
        </authorList>
    </citation>
    <scope>NUCLEOTIDE SEQUENCE</scope>
    <source>
        <strain evidence="1">HNIBRBA4755</strain>
    </source>
</reference>
<dbReference type="RefSeq" id="WP_353980882.1">
    <property type="nucleotide sequence ID" value="NZ_CP159578.1"/>
</dbReference>
<dbReference type="EMBL" id="CP159578">
    <property type="protein sequence ID" value="XCJ80032.1"/>
    <property type="molecule type" value="Genomic_DNA"/>
</dbReference>